<accession>A0A5B7DSM8</accession>
<name>A0A5B7DSM8_PORTR</name>
<dbReference type="Proteomes" id="UP000324222">
    <property type="component" value="Unassembled WGS sequence"/>
</dbReference>
<proteinExistence type="predicted"/>
<protein>
    <submittedName>
        <fullName evidence="1">Uncharacterized protein</fullName>
    </submittedName>
</protein>
<reference evidence="1 2" key="1">
    <citation type="submission" date="2019-05" db="EMBL/GenBank/DDBJ databases">
        <title>Another draft genome of Portunus trituberculatus and its Hox gene families provides insights of decapod evolution.</title>
        <authorList>
            <person name="Jeong J.-H."/>
            <person name="Song I."/>
            <person name="Kim S."/>
            <person name="Choi T."/>
            <person name="Kim D."/>
            <person name="Ryu S."/>
            <person name="Kim W."/>
        </authorList>
    </citation>
    <scope>NUCLEOTIDE SEQUENCE [LARGE SCALE GENOMIC DNA]</scope>
    <source>
        <tissue evidence="1">Muscle</tissue>
    </source>
</reference>
<organism evidence="1 2">
    <name type="scientific">Portunus trituberculatus</name>
    <name type="common">Swimming crab</name>
    <name type="synonym">Neptunus trituberculatus</name>
    <dbReference type="NCBI Taxonomy" id="210409"/>
    <lineage>
        <taxon>Eukaryota</taxon>
        <taxon>Metazoa</taxon>
        <taxon>Ecdysozoa</taxon>
        <taxon>Arthropoda</taxon>
        <taxon>Crustacea</taxon>
        <taxon>Multicrustacea</taxon>
        <taxon>Malacostraca</taxon>
        <taxon>Eumalacostraca</taxon>
        <taxon>Eucarida</taxon>
        <taxon>Decapoda</taxon>
        <taxon>Pleocyemata</taxon>
        <taxon>Brachyura</taxon>
        <taxon>Eubrachyura</taxon>
        <taxon>Portunoidea</taxon>
        <taxon>Portunidae</taxon>
        <taxon>Portuninae</taxon>
        <taxon>Portunus</taxon>
    </lineage>
</organism>
<comment type="caution">
    <text evidence="1">The sequence shown here is derived from an EMBL/GenBank/DDBJ whole genome shotgun (WGS) entry which is preliminary data.</text>
</comment>
<sequence length="91" mass="10218">MDAGDEYYCASLHRDTAGRCHASARCLNRVAAAARHWEPLQGTALAIPLHISYIIQRKIDTYKTTKLITKSLTTHFHFKDLSALPLRPANL</sequence>
<evidence type="ECO:0000313" key="1">
    <source>
        <dbReference type="EMBL" id="MPC24069.1"/>
    </source>
</evidence>
<dbReference type="AlphaFoldDB" id="A0A5B7DSM8"/>
<keyword evidence="2" id="KW-1185">Reference proteome</keyword>
<gene>
    <name evidence="1" type="ORF">E2C01_017141</name>
</gene>
<evidence type="ECO:0000313" key="2">
    <source>
        <dbReference type="Proteomes" id="UP000324222"/>
    </source>
</evidence>
<dbReference type="EMBL" id="VSRR010001285">
    <property type="protein sequence ID" value="MPC24069.1"/>
    <property type="molecule type" value="Genomic_DNA"/>
</dbReference>